<dbReference type="PANTHER" id="PTHR10353:SF209">
    <property type="entry name" value="GALACTOLIPID GALACTOSYLTRANSFERASE SFR2, CHLOROPLASTIC"/>
    <property type="match status" value="1"/>
</dbReference>
<dbReference type="InterPro" id="IPR017853">
    <property type="entry name" value="GH"/>
</dbReference>
<accession>A0A2W2D220</accession>
<dbReference type="Gene3D" id="3.20.20.80">
    <property type="entry name" value="Glycosidases"/>
    <property type="match status" value="1"/>
</dbReference>
<dbReference type="EMBL" id="POTX01000055">
    <property type="protein sequence ID" value="PZF97678.1"/>
    <property type="molecule type" value="Genomic_DNA"/>
</dbReference>
<reference evidence="5 6" key="1">
    <citation type="submission" date="2018-01" db="EMBL/GenBank/DDBJ databases">
        <title>Draft genome sequence of Jishengella endophytica.</title>
        <authorList>
            <person name="Sahin N."/>
            <person name="Ay H."/>
            <person name="Saygin H."/>
        </authorList>
    </citation>
    <scope>NUCLEOTIDE SEQUENCE [LARGE SCALE GENOMIC DNA]</scope>
    <source>
        <strain evidence="5 6">DSM 45430</strain>
    </source>
</reference>
<dbReference type="PANTHER" id="PTHR10353">
    <property type="entry name" value="GLYCOSYL HYDROLASE"/>
    <property type="match status" value="1"/>
</dbReference>
<evidence type="ECO:0000256" key="3">
    <source>
        <dbReference type="ARBA" id="ARBA00023295"/>
    </source>
</evidence>
<dbReference type="InterPro" id="IPR001360">
    <property type="entry name" value="Glyco_hydro_1"/>
</dbReference>
<dbReference type="PRINTS" id="PR00131">
    <property type="entry name" value="GLHYDRLASE1"/>
</dbReference>
<evidence type="ECO:0000256" key="1">
    <source>
        <dbReference type="ARBA" id="ARBA00010838"/>
    </source>
</evidence>
<gene>
    <name evidence="5" type="ORF">C1I93_11055</name>
</gene>
<dbReference type="RefSeq" id="WP_111243166.1">
    <property type="nucleotide sequence ID" value="NZ_AP023358.1"/>
</dbReference>
<dbReference type="GO" id="GO:0008422">
    <property type="term" value="F:beta-glucosidase activity"/>
    <property type="evidence" value="ECO:0007669"/>
    <property type="project" value="TreeGrafter"/>
</dbReference>
<dbReference type="SUPFAM" id="SSF51445">
    <property type="entry name" value="(Trans)glycosidases"/>
    <property type="match status" value="1"/>
</dbReference>
<name>A0A2W2D220_9ACTN</name>
<dbReference type="Proteomes" id="UP000248627">
    <property type="component" value="Unassembled WGS sequence"/>
</dbReference>
<evidence type="ECO:0000313" key="5">
    <source>
        <dbReference type="EMBL" id="PZF97678.1"/>
    </source>
</evidence>
<protein>
    <submittedName>
        <fullName evidence="5">Uncharacterized protein</fullName>
    </submittedName>
</protein>
<evidence type="ECO:0000313" key="6">
    <source>
        <dbReference type="Proteomes" id="UP000248627"/>
    </source>
</evidence>
<comment type="similarity">
    <text evidence="1 4">Belongs to the glycosyl hydrolase 1 family.</text>
</comment>
<dbReference type="GO" id="GO:0005975">
    <property type="term" value="P:carbohydrate metabolic process"/>
    <property type="evidence" value="ECO:0007669"/>
    <property type="project" value="InterPro"/>
</dbReference>
<keyword evidence="6" id="KW-1185">Reference proteome</keyword>
<proteinExistence type="inferred from homology"/>
<organism evidence="5 6">
    <name type="scientific">Micromonospora endophytica</name>
    <dbReference type="NCBI Taxonomy" id="515350"/>
    <lineage>
        <taxon>Bacteria</taxon>
        <taxon>Bacillati</taxon>
        <taxon>Actinomycetota</taxon>
        <taxon>Actinomycetes</taxon>
        <taxon>Micromonosporales</taxon>
        <taxon>Micromonosporaceae</taxon>
        <taxon>Micromonospora</taxon>
    </lineage>
</organism>
<dbReference type="OrthoDB" id="9765195at2"/>
<dbReference type="AlphaFoldDB" id="A0A2W2D220"/>
<evidence type="ECO:0000256" key="2">
    <source>
        <dbReference type="ARBA" id="ARBA00022801"/>
    </source>
</evidence>
<keyword evidence="3" id="KW-0326">Glycosidase</keyword>
<dbReference type="Pfam" id="PF00232">
    <property type="entry name" value="Glyco_hydro_1"/>
    <property type="match status" value="2"/>
</dbReference>
<sequence length="407" mass="44693">MPDNVPPQHPVSRPIRWWGTASSAVQAEGAWAGDNWYAWERAGHAPESGDGNGFAERYRDDLALLARWGFTDHRLSVNWARVLPEPDRVDPTAVAHYREVLAAGRDAGLRMWVTLLHTALPQWLADQGGLLGPEAEEHWRRWVHRVADEFGDLVDGWMPVNNPTSFAQKAYLSGTFPPGVSSLPEFLQALVAVHRADFEAASYLRASGRPVCANESLTHLVPADDSPEAAAAVAQWDAVVWGSWLSLARSDEYADAFDHYGFSYYAATAVDGSGQPRPYPFDAAPGPLGYVPWAGGLAEVLSRLERELPGRSFVVAELGYGGDDDAARADYLGRALRHVDDARGAGVNVDGVFLWTGIDNYEWLAGDKVPFGLFDRERRPRPSAELVRQLAPGVANRRDSGHHPDEV</sequence>
<evidence type="ECO:0000256" key="4">
    <source>
        <dbReference type="RuleBase" id="RU003690"/>
    </source>
</evidence>
<keyword evidence="2" id="KW-0378">Hydrolase</keyword>
<comment type="caution">
    <text evidence="5">The sequence shown here is derived from an EMBL/GenBank/DDBJ whole genome shotgun (WGS) entry which is preliminary data.</text>
</comment>